<dbReference type="PANTHER" id="PTHR24253:SF176">
    <property type="entry name" value="CORIN, ISOFORM B"/>
    <property type="match status" value="1"/>
</dbReference>
<sequence>MSQITSIIIVLVLSIIVVLSIVTMAVSGDVEKCADGTQRYPNKTCNLKDQNCPNTYRCRKKKKNAPKVNGKKIGECCRYKQYRDCDALMSNVYTPNKCQGGGSIRCPGTHKCFKGPANIFSMCCPMNRRCTDEAGVEHKPADKPWKSHYDNCNKCECGKDGKITCTNKQKCSMCRVDGKKLSRGDFYWKDCKRCKCISNKRSVCEGPCESGTMGMQSTFSPRSTINGGCNHQVKVSQCYHGEKGQQCADTIEHKLEFKESEEHDDACPKPGLSITESGSIITSGKEVNPPNKYRWMVYLNISNKPICGGTILSRRHILTAAHCVVNAREIMAQTGKHNVTVDEPRQQNRNDCAVHIHEDYNASTYNNDIAILVVDPPLEFNNVTQPIHLAESHFKDNTMNILCRVIGWGKFSDEHLTEVEIRFFAKNSDVLREAVLTNLTCDLPSSDLIRITKHNDTMFCASNFKGNKKKTQDACFGDSGGPLMCRQGDKRWTQYGIVSWGPDIYGETQCGRSS</sequence>
<name>A0A8J1TF80_OWEFU</name>
<proteinExistence type="predicted"/>
<keyword evidence="5" id="KW-0325">Glycoprotein</keyword>
<comment type="subcellular location">
    <subcellularLocation>
        <location evidence="1">Secreted</location>
    </subcellularLocation>
</comment>
<keyword evidence="4" id="KW-1015">Disulfide bond</keyword>
<dbReference type="AlphaFoldDB" id="A0A8J1TF80"/>
<dbReference type="SUPFAM" id="SSF50494">
    <property type="entry name" value="Trypsin-like serine proteases"/>
    <property type="match status" value="1"/>
</dbReference>
<evidence type="ECO:0000313" key="6">
    <source>
        <dbReference type="EMBL" id="CAH1798437.1"/>
    </source>
</evidence>
<evidence type="ECO:0000256" key="2">
    <source>
        <dbReference type="ARBA" id="ARBA00022525"/>
    </source>
</evidence>
<evidence type="ECO:0000256" key="3">
    <source>
        <dbReference type="ARBA" id="ARBA00022729"/>
    </source>
</evidence>
<dbReference type="FunFam" id="2.40.10.10:FF:000068">
    <property type="entry name" value="transmembrane protease serine 2"/>
    <property type="match status" value="1"/>
</dbReference>
<dbReference type="InterPro" id="IPR018114">
    <property type="entry name" value="TRYPSIN_HIS"/>
</dbReference>
<dbReference type="InterPro" id="IPR009003">
    <property type="entry name" value="Peptidase_S1_PA"/>
</dbReference>
<keyword evidence="2" id="KW-0964">Secreted</keyword>
<dbReference type="GO" id="GO:0005576">
    <property type="term" value="C:extracellular region"/>
    <property type="evidence" value="ECO:0007669"/>
    <property type="project" value="UniProtKB-SubCell"/>
</dbReference>
<dbReference type="PROSITE" id="PS00134">
    <property type="entry name" value="TRYPSIN_HIS"/>
    <property type="match status" value="1"/>
</dbReference>
<dbReference type="CDD" id="cd00190">
    <property type="entry name" value="Tryp_SPc"/>
    <property type="match status" value="1"/>
</dbReference>
<protein>
    <submittedName>
        <fullName evidence="6">Uncharacterized protein</fullName>
    </submittedName>
</protein>
<dbReference type="PROSITE" id="PS50240">
    <property type="entry name" value="TRYPSIN_DOM"/>
    <property type="match status" value="1"/>
</dbReference>
<dbReference type="EMBL" id="CAIIXF020000011">
    <property type="protein sequence ID" value="CAH1798437.1"/>
    <property type="molecule type" value="Genomic_DNA"/>
</dbReference>
<dbReference type="InterPro" id="IPR033116">
    <property type="entry name" value="TRYPSIN_SER"/>
</dbReference>
<dbReference type="Proteomes" id="UP000749559">
    <property type="component" value="Unassembled WGS sequence"/>
</dbReference>
<dbReference type="PRINTS" id="PR00722">
    <property type="entry name" value="CHYMOTRYPSIN"/>
</dbReference>
<reference evidence="6" key="1">
    <citation type="submission" date="2022-03" db="EMBL/GenBank/DDBJ databases">
        <authorList>
            <person name="Martin C."/>
        </authorList>
    </citation>
    <scope>NUCLEOTIDE SEQUENCE</scope>
</reference>
<organism evidence="6 7">
    <name type="scientific">Owenia fusiformis</name>
    <name type="common">Polychaete worm</name>
    <dbReference type="NCBI Taxonomy" id="6347"/>
    <lineage>
        <taxon>Eukaryota</taxon>
        <taxon>Metazoa</taxon>
        <taxon>Spiralia</taxon>
        <taxon>Lophotrochozoa</taxon>
        <taxon>Annelida</taxon>
        <taxon>Polychaeta</taxon>
        <taxon>Sedentaria</taxon>
        <taxon>Canalipalpata</taxon>
        <taxon>Sabellida</taxon>
        <taxon>Oweniida</taxon>
        <taxon>Oweniidae</taxon>
        <taxon>Owenia</taxon>
    </lineage>
</organism>
<dbReference type="InterPro" id="IPR043504">
    <property type="entry name" value="Peptidase_S1_PA_chymotrypsin"/>
</dbReference>
<keyword evidence="7" id="KW-1185">Reference proteome</keyword>
<dbReference type="Gene3D" id="2.40.10.10">
    <property type="entry name" value="Trypsin-like serine proteases"/>
    <property type="match status" value="1"/>
</dbReference>
<evidence type="ECO:0000256" key="1">
    <source>
        <dbReference type="ARBA" id="ARBA00004613"/>
    </source>
</evidence>
<dbReference type="SMART" id="SM00020">
    <property type="entry name" value="Tryp_SPc"/>
    <property type="match status" value="1"/>
</dbReference>
<dbReference type="GO" id="GO:0004252">
    <property type="term" value="F:serine-type endopeptidase activity"/>
    <property type="evidence" value="ECO:0007669"/>
    <property type="project" value="InterPro"/>
</dbReference>
<comment type="caution">
    <text evidence="6">The sequence shown here is derived from an EMBL/GenBank/DDBJ whole genome shotgun (WGS) entry which is preliminary data.</text>
</comment>
<dbReference type="InterPro" id="IPR001314">
    <property type="entry name" value="Peptidase_S1A"/>
</dbReference>
<evidence type="ECO:0000256" key="4">
    <source>
        <dbReference type="ARBA" id="ARBA00023157"/>
    </source>
</evidence>
<dbReference type="PROSITE" id="PS00135">
    <property type="entry name" value="TRYPSIN_SER"/>
    <property type="match status" value="1"/>
</dbReference>
<keyword evidence="3" id="KW-0732">Signal</keyword>
<accession>A0A8J1TF80</accession>
<feature type="non-terminal residue" evidence="6">
    <location>
        <position position="1"/>
    </location>
</feature>
<evidence type="ECO:0000313" key="7">
    <source>
        <dbReference type="Proteomes" id="UP000749559"/>
    </source>
</evidence>
<dbReference type="GO" id="GO:0006508">
    <property type="term" value="P:proteolysis"/>
    <property type="evidence" value="ECO:0007669"/>
    <property type="project" value="InterPro"/>
</dbReference>
<dbReference type="InterPro" id="IPR001254">
    <property type="entry name" value="Trypsin_dom"/>
</dbReference>
<gene>
    <name evidence="6" type="ORF">OFUS_LOCUS22585</name>
</gene>
<dbReference type="Pfam" id="PF00089">
    <property type="entry name" value="Trypsin"/>
    <property type="match status" value="1"/>
</dbReference>
<evidence type="ECO:0000256" key="5">
    <source>
        <dbReference type="ARBA" id="ARBA00023180"/>
    </source>
</evidence>
<dbReference type="OrthoDB" id="6380398at2759"/>
<dbReference type="PANTHER" id="PTHR24253">
    <property type="entry name" value="TRANSMEMBRANE PROTEASE SERINE"/>
    <property type="match status" value="1"/>
</dbReference>
<dbReference type="FunFam" id="2.40.10.10:FF:000054">
    <property type="entry name" value="Complement C1r subcomponent"/>
    <property type="match status" value="1"/>
</dbReference>